<dbReference type="PANTHER" id="PTHR42754">
    <property type="entry name" value="ENDOGLUCANASE"/>
    <property type="match status" value="1"/>
</dbReference>
<dbReference type="Proteomes" id="UP000464577">
    <property type="component" value="Chromosome"/>
</dbReference>
<evidence type="ECO:0000256" key="2">
    <source>
        <dbReference type="SAM" id="SignalP"/>
    </source>
</evidence>
<name>A0A6P1W1D2_9BACT</name>
<organism evidence="3 4">
    <name type="scientific">Spirosoma endbachense</name>
    <dbReference type="NCBI Taxonomy" id="2666025"/>
    <lineage>
        <taxon>Bacteria</taxon>
        <taxon>Pseudomonadati</taxon>
        <taxon>Bacteroidota</taxon>
        <taxon>Cytophagia</taxon>
        <taxon>Cytophagales</taxon>
        <taxon>Cytophagaceae</taxon>
        <taxon>Spirosoma</taxon>
    </lineage>
</organism>
<evidence type="ECO:0000313" key="3">
    <source>
        <dbReference type="EMBL" id="QHV97800.1"/>
    </source>
</evidence>
<feature type="signal peptide" evidence="2">
    <location>
        <begin position="1"/>
        <end position="26"/>
    </location>
</feature>
<keyword evidence="2" id="KW-0732">Signal</keyword>
<evidence type="ECO:0000256" key="1">
    <source>
        <dbReference type="SAM" id="MobiDB-lite"/>
    </source>
</evidence>
<dbReference type="PANTHER" id="PTHR42754:SF1">
    <property type="entry name" value="LIPOPROTEIN"/>
    <property type="match status" value="1"/>
</dbReference>
<dbReference type="EMBL" id="CP045997">
    <property type="protein sequence ID" value="QHV97800.1"/>
    <property type="molecule type" value="Genomic_DNA"/>
</dbReference>
<protein>
    <submittedName>
        <fullName evidence="3">T9SS C-terminal target domain-containing protein</fullName>
    </submittedName>
</protein>
<dbReference type="KEGG" id="senf:GJR95_23575"/>
<feature type="region of interest" description="Disordered" evidence="1">
    <location>
        <begin position="134"/>
        <end position="153"/>
    </location>
</feature>
<feature type="compositionally biased region" description="Low complexity" evidence="1">
    <location>
        <begin position="136"/>
        <end position="145"/>
    </location>
</feature>
<proteinExistence type="predicted"/>
<feature type="chain" id="PRO_5026671305" evidence="2">
    <location>
        <begin position="27"/>
        <end position="464"/>
    </location>
</feature>
<sequence>MKSVYLLNCLKQFTLLVCLMGLLVYCKNGSPVDTIQPPTGSSSATPTKVWDKTFGGTSTNYLYAMVATSDGGFLLGGYSNSGQDGNKSDPNRGREDFWVVKIDGSGNKVWDKTFGGSRSDLLYTMVGTSDGGFLLGGSSDSGQDGNKSDPNRGEGDFWVVKIDGSGNKVWDKTFGGSFGDYLTSVAATSDGGFLLGGYSGSGQTGNKSDPSRGGDYDYWVVKINGSGNKVWDKTFGGTNTDQLYSVAATSDGGFLLGGSSLSDQDGNKSDLYRGSRDYWAVKVDGSGNKVWDKTFGGRDYDHLTSVVTTSDGGFLLGGYSNSGQDGNKSDPNRGGLDYWVVKVDKNGTKVWDKTFGGSDSEYLYAVVGTSDGGFLLGGMSTSYQSGNKSEPSKGGGDYWVVKVDGNGGKVWDKTFGSTNNDYLRSVVVTSDGGFLLGGDTISGKAGDKSDPSRGNNDMWVVRIR</sequence>
<dbReference type="RefSeq" id="WP_162388212.1">
    <property type="nucleotide sequence ID" value="NZ_CP045997.1"/>
</dbReference>
<dbReference type="AlphaFoldDB" id="A0A6P1W1D2"/>
<keyword evidence="4" id="KW-1185">Reference proteome</keyword>
<accession>A0A6P1W1D2</accession>
<gene>
    <name evidence="3" type="ORF">GJR95_23575</name>
</gene>
<evidence type="ECO:0000313" key="4">
    <source>
        <dbReference type="Proteomes" id="UP000464577"/>
    </source>
</evidence>
<reference evidence="3 4" key="1">
    <citation type="submission" date="2019-11" db="EMBL/GenBank/DDBJ databases">
        <title>Spirosoma endbachense sp. nov., isolated from a natural salt meadow.</title>
        <authorList>
            <person name="Rojas J."/>
            <person name="Ambika Manirajan B."/>
            <person name="Ratering S."/>
            <person name="Suarez C."/>
            <person name="Geissler-Plaum R."/>
            <person name="Schnell S."/>
        </authorList>
    </citation>
    <scope>NUCLEOTIDE SEQUENCE [LARGE SCALE GENOMIC DNA]</scope>
    <source>
        <strain evidence="3 4">I-24</strain>
    </source>
</reference>